<protein>
    <recommendedName>
        <fullName evidence="3">YfhE family protein</fullName>
    </recommendedName>
</protein>
<evidence type="ECO:0000313" key="1">
    <source>
        <dbReference type="EMBL" id="MCX7570424.1"/>
    </source>
</evidence>
<keyword evidence="2" id="KW-1185">Reference proteome</keyword>
<sequence length="64" mass="7164">MAESRQIVRKPVEFNLNKEEDRLAYEYVKSLPNFAGTVKAGFANAQRRKIAAAQHSTAQRGTAQ</sequence>
<organism evidence="1 2">
    <name type="scientific">Tumebacillus lacus</name>
    <dbReference type="NCBI Taxonomy" id="2995335"/>
    <lineage>
        <taxon>Bacteria</taxon>
        <taxon>Bacillati</taxon>
        <taxon>Bacillota</taxon>
        <taxon>Bacilli</taxon>
        <taxon>Bacillales</taxon>
        <taxon>Alicyclobacillaceae</taxon>
        <taxon>Tumebacillus</taxon>
    </lineage>
</organism>
<dbReference type="Proteomes" id="UP001208017">
    <property type="component" value="Unassembled WGS sequence"/>
</dbReference>
<evidence type="ECO:0008006" key="3">
    <source>
        <dbReference type="Google" id="ProtNLM"/>
    </source>
</evidence>
<accession>A0ABT3X6P9</accession>
<proteinExistence type="predicted"/>
<dbReference type="EMBL" id="JAPMLT010000004">
    <property type="protein sequence ID" value="MCX7570424.1"/>
    <property type="molecule type" value="Genomic_DNA"/>
</dbReference>
<reference evidence="1 2" key="1">
    <citation type="submission" date="2022-11" db="EMBL/GenBank/DDBJ databases">
        <title>Study of microbial diversity in lake waters.</title>
        <authorList>
            <person name="Zhang J."/>
        </authorList>
    </citation>
    <scope>NUCLEOTIDE SEQUENCE [LARGE SCALE GENOMIC DNA]</scope>
    <source>
        <strain evidence="1 2">DT12</strain>
    </source>
</reference>
<evidence type="ECO:0000313" key="2">
    <source>
        <dbReference type="Proteomes" id="UP001208017"/>
    </source>
</evidence>
<gene>
    <name evidence="1" type="ORF">OS242_10660</name>
</gene>
<dbReference type="RefSeq" id="WP_267151669.1">
    <property type="nucleotide sequence ID" value="NZ_JAPMLT010000004.1"/>
</dbReference>
<name>A0ABT3X6P9_9BACL</name>
<comment type="caution">
    <text evidence="1">The sequence shown here is derived from an EMBL/GenBank/DDBJ whole genome shotgun (WGS) entry which is preliminary data.</text>
</comment>